<organism evidence="1">
    <name type="scientific">Moorena producens (strain JHB)</name>
    <dbReference type="NCBI Taxonomy" id="1454205"/>
    <lineage>
        <taxon>Bacteria</taxon>
        <taxon>Bacillati</taxon>
        <taxon>Cyanobacteriota</taxon>
        <taxon>Cyanophyceae</taxon>
        <taxon>Coleofasciculales</taxon>
        <taxon>Coleofasciculaceae</taxon>
        <taxon>Moorena</taxon>
    </lineage>
</organism>
<dbReference type="GO" id="GO:0003676">
    <property type="term" value="F:nucleic acid binding"/>
    <property type="evidence" value="ECO:0007669"/>
    <property type="project" value="InterPro"/>
</dbReference>
<proteinExistence type="predicted"/>
<evidence type="ECO:0008006" key="2">
    <source>
        <dbReference type="Google" id="ProtNLM"/>
    </source>
</evidence>
<reference evidence="1" key="1">
    <citation type="journal article" date="2017" name="Proc. Natl. Acad. Sci. U.S.A.">
        <title>Comparative genomics uncovers the prolific and distinctive metabolic potential of the cyanobacterial genus Moorea.</title>
        <authorList>
            <person name="Leao T."/>
            <person name="Castelao G."/>
            <person name="Korobeynikov A."/>
            <person name="Monroe E.A."/>
            <person name="Podell S."/>
            <person name="Glukhov E."/>
            <person name="Allen E.E."/>
            <person name="Gerwick W.H."/>
            <person name="Gerwick L."/>
        </authorList>
    </citation>
    <scope>NUCLEOTIDE SEQUENCE</scope>
    <source>
        <strain evidence="1">JHB</strain>
    </source>
</reference>
<protein>
    <recommendedName>
        <fullName evidence="2">Tc1-like transposase DDE domain-containing protein</fullName>
    </recommendedName>
</protein>
<dbReference type="AlphaFoldDB" id="A0A9Q9UVA3"/>
<reference evidence="1" key="2">
    <citation type="submission" date="2022-10" db="EMBL/GenBank/DDBJ databases">
        <authorList>
            <person name="Ngo T.-E."/>
        </authorList>
    </citation>
    <scope>NUCLEOTIDE SEQUENCE</scope>
    <source>
        <strain evidence="1">JHB</strain>
    </source>
</reference>
<dbReference type="InterPro" id="IPR036397">
    <property type="entry name" value="RNaseH_sf"/>
</dbReference>
<gene>
    <name evidence="1" type="ORF">BJP36_40290</name>
</gene>
<sequence length="104" mass="11629">MASKSKAMQLRNRGGSAVLGVPPTRGLPWFPPLAIASRQVKIPEGIIVKFLPPYSPELQPAERLWSLIDEPLVNESFKTINEIEERLVTRCQLLLLGRRSANKP</sequence>
<accession>A0A9Q9UVA3</accession>
<dbReference type="Gene3D" id="3.30.420.10">
    <property type="entry name" value="Ribonuclease H-like superfamily/Ribonuclease H"/>
    <property type="match status" value="1"/>
</dbReference>
<name>A0A9Q9UVA3_MOOP1</name>
<dbReference type="Proteomes" id="UP000176944">
    <property type="component" value="Chromosome"/>
</dbReference>
<dbReference type="EMBL" id="CP017708">
    <property type="protein sequence ID" value="WAN68614.1"/>
    <property type="molecule type" value="Genomic_DNA"/>
</dbReference>
<evidence type="ECO:0000313" key="1">
    <source>
        <dbReference type="EMBL" id="WAN68614.1"/>
    </source>
</evidence>